<dbReference type="Proteomes" id="UP001219525">
    <property type="component" value="Unassembled WGS sequence"/>
</dbReference>
<protein>
    <submittedName>
        <fullName evidence="2">Uncharacterized protein</fullName>
    </submittedName>
</protein>
<evidence type="ECO:0000313" key="2">
    <source>
        <dbReference type="EMBL" id="KAJ7207242.1"/>
    </source>
</evidence>
<evidence type="ECO:0000256" key="1">
    <source>
        <dbReference type="SAM" id="MobiDB-lite"/>
    </source>
</evidence>
<evidence type="ECO:0000313" key="3">
    <source>
        <dbReference type="Proteomes" id="UP001219525"/>
    </source>
</evidence>
<dbReference type="AlphaFoldDB" id="A0AAD6VED2"/>
<comment type="caution">
    <text evidence="2">The sequence shown here is derived from an EMBL/GenBank/DDBJ whole genome shotgun (WGS) entry which is preliminary data.</text>
</comment>
<feature type="non-terminal residue" evidence="2">
    <location>
        <position position="1"/>
    </location>
</feature>
<sequence>IFQSVTREVGVQARCFIWTPTADSDISKLPKEWNRRVQREVKKSLRGKPQASASPVSPKKTKSLNLSTYKWHAMGDYVDTITTVGTVGSYSVQIASNIHFLILVTS</sequence>
<dbReference type="EMBL" id="JARJCW010000037">
    <property type="protein sequence ID" value="KAJ7207242.1"/>
    <property type="molecule type" value="Genomic_DNA"/>
</dbReference>
<name>A0AAD6VED2_9AGAR</name>
<proteinExistence type="predicted"/>
<keyword evidence="3" id="KW-1185">Reference proteome</keyword>
<gene>
    <name evidence="2" type="ORF">GGX14DRAFT_366603</name>
</gene>
<accession>A0AAD6VED2</accession>
<reference evidence="2" key="1">
    <citation type="submission" date="2023-03" db="EMBL/GenBank/DDBJ databases">
        <title>Massive genome expansion in bonnet fungi (Mycena s.s.) driven by repeated elements and novel gene families across ecological guilds.</title>
        <authorList>
            <consortium name="Lawrence Berkeley National Laboratory"/>
            <person name="Harder C.B."/>
            <person name="Miyauchi S."/>
            <person name="Viragh M."/>
            <person name="Kuo A."/>
            <person name="Thoen E."/>
            <person name="Andreopoulos B."/>
            <person name="Lu D."/>
            <person name="Skrede I."/>
            <person name="Drula E."/>
            <person name="Henrissat B."/>
            <person name="Morin E."/>
            <person name="Kohler A."/>
            <person name="Barry K."/>
            <person name="LaButti K."/>
            <person name="Morin E."/>
            <person name="Salamov A."/>
            <person name="Lipzen A."/>
            <person name="Mereny Z."/>
            <person name="Hegedus B."/>
            <person name="Baldrian P."/>
            <person name="Stursova M."/>
            <person name="Weitz H."/>
            <person name="Taylor A."/>
            <person name="Grigoriev I.V."/>
            <person name="Nagy L.G."/>
            <person name="Martin F."/>
            <person name="Kauserud H."/>
        </authorList>
    </citation>
    <scope>NUCLEOTIDE SEQUENCE</scope>
    <source>
        <strain evidence="2">9144</strain>
    </source>
</reference>
<organism evidence="2 3">
    <name type="scientific">Mycena pura</name>
    <dbReference type="NCBI Taxonomy" id="153505"/>
    <lineage>
        <taxon>Eukaryota</taxon>
        <taxon>Fungi</taxon>
        <taxon>Dikarya</taxon>
        <taxon>Basidiomycota</taxon>
        <taxon>Agaricomycotina</taxon>
        <taxon>Agaricomycetes</taxon>
        <taxon>Agaricomycetidae</taxon>
        <taxon>Agaricales</taxon>
        <taxon>Marasmiineae</taxon>
        <taxon>Mycenaceae</taxon>
        <taxon>Mycena</taxon>
    </lineage>
</organism>
<feature type="region of interest" description="Disordered" evidence="1">
    <location>
        <begin position="39"/>
        <end position="62"/>
    </location>
</feature>